<reference evidence="2 3" key="1">
    <citation type="journal article" date="2010" name="Stand. Genomic Sci.">
        <title>Complete genome sequence of Spirosoma linguale type strain (1).</title>
        <authorList>
            <person name="Lail K."/>
            <person name="Sikorski J."/>
            <person name="Saunders E."/>
            <person name="Lapidus A."/>
            <person name="Glavina Del Rio T."/>
            <person name="Copeland A."/>
            <person name="Tice H."/>
            <person name="Cheng J.-F."/>
            <person name="Lucas S."/>
            <person name="Nolan M."/>
            <person name="Bruce D."/>
            <person name="Goodwin L."/>
            <person name="Pitluck S."/>
            <person name="Ivanova N."/>
            <person name="Mavromatis K."/>
            <person name="Ovchinnikova G."/>
            <person name="Pati A."/>
            <person name="Chen A."/>
            <person name="Palaniappan K."/>
            <person name="Land M."/>
            <person name="Hauser L."/>
            <person name="Chang Y.-J."/>
            <person name="Jeffries C.D."/>
            <person name="Chain P."/>
            <person name="Brettin T."/>
            <person name="Detter J.C."/>
            <person name="Schuetze A."/>
            <person name="Rohde M."/>
            <person name="Tindall B.J."/>
            <person name="Goeker M."/>
            <person name="Bristow J."/>
            <person name="Eisen J.A."/>
            <person name="Markowitz V."/>
            <person name="Hugenholtz P."/>
            <person name="Kyrpides N.C."/>
            <person name="Klenk H.-P."/>
            <person name="Chen F."/>
        </authorList>
    </citation>
    <scope>NUCLEOTIDE SEQUENCE [LARGE SCALE GENOMIC DNA]</scope>
    <source>
        <strain evidence="3">ATCC 33905 / DSM 74 / LMG 10896 / Claus 1</strain>
    </source>
</reference>
<evidence type="ECO:0000313" key="2">
    <source>
        <dbReference type="EMBL" id="ADB39246.1"/>
    </source>
</evidence>
<evidence type="ECO:0000313" key="3">
    <source>
        <dbReference type="Proteomes" id="UP000002028"/>
    </source>
</evidence>
<evidence type="ECO:0000256" key="1">
    <source>
        <dbReference type="SAM" id="Coils"/>
    </source>
</evidence>
<sequence>MTATHQQTKAGLFALCQNYVQKRIDTARQAMEAAQEAANSESKSSAGDKYETGRAMAQLERDRHAQLLAEAVKIERELKQLAIEKSYETVQPGSVAVTSRGLFFISIGAGKMTLDGVDYFAVSAASPIGSLLAGHRVGDAVTFNKMVYQIQEVF</sequence>
<proteinExistence type="predicted"/>
<organism evidence="2 3">
    <name type="scientific">Spirosoma linguale (strain ATCC 33905 / DSM 74 / LMG 10896 / Claus 1)</name>
    <dbReference type="NCBI Taxonomy" id="504472"/>
    <lineage>
        <taxon>Bacteria</taxon>
        <taxon>Pseudomonadati</taxon>
        <taxon>Bacteroidota</taxon>
        <taxon>Cytophagia</taxon>
        <taxon>Cytophagales</taxon>
        <taxon>Cytophagaceae</taxon>
        <taxon>Spirosoma</taxon>
    </lineage>
</organism>
<dbReference type="KEGG" id="sli:Slin_3235"/>
<dbReference type="eggNOG" id="COG0782">
    <property type="taxonomic scope" value="Bacteria"/>
</dbReference>
<name>D2QMI3_SPILD</name>
<feature type="coiled-coil region" evidence="1">
    <location>
        <begin position="57"/>
        <end position="84"/>
    </location>
</feature>
<keyword evidence="3" id="KW-1185">Reference proteome</keyword>
<protein>
    <recommendedName>
        <fullName evidence="4">3-oxoacyl-ACP synthase</fullName>
    </recommendedName>
</protein>
<dbReference type="AlphaFoldDB" id="D2QMI3"/>
<evidence type="ECO:0008006" key="4">
    <source>
        <dbReference type="Google" id="ProtNLM"/>
    </source>
</evidence>
<dbReference type="STRING" id="504472.Slin_3235"/>
<dbReference type="HOGENOM" id="CLU_134999_0_1_10"/>
<dbReference type="Proteomes" id="UP000002028">
    <property type="component" value="Chromosome"/>
</dbReference>
<dbReference type="RefSeq" id="WP_012927770.1">
    <property type="nucleotide sequence ID" value="NC_013730.1"/>
</dbReference>
<gene>
    <name evidence="2" type="ordered locus">Slin_3235</name>
</gene>
<dbReference type="EMBL" id="CP001769">
    <property type="protein sequence ID" value="ADB39246.1"/>
    <property type="molecule type" value="Genomic_DNA"/>
</dbReference>
<keyword evidence="1" id="KW-0175">Coiled coil</keyword>
<accession>D2QMI3</accession>